<gene>
    <name evidence="2" type="ORF">S03H2_28216</name>
</gene>
<organism evidence="2">
    <name type="scientific">marine sediment metagenome</name>
    <dbReference type="NCBI Taxonomy" id="412755"/>
    <lineage>
        <taxon>unclassified sequences</taxon>
        <taxon>metagenomes</taxon>
        <taxon>ecological metagenomes</taxon>
    </lineage>
</organism>
<feature type="compositionally biased region" description="Basic and acidic residues" evidence="1">
    <location>
        <begin position="13"/>
        <end position="27"/>
    </location>
</feature>
<name>X1GB08_9ZZZZ</name>
<comment type="caution">
    <text evidence="2">The sequence shown here is derived from an EMBL/GenBank/DDBJ whole genome shotgun (WGS) entry which is preliminary data.</text>
</comment>
<reference evidence="2" key="1">
    <citation type="journal article" date="2014" name="Front. Microbiol.">
        <title>High frequency of phylogenetically diverse reductive dehalogenase-homologous genes in deep subseafloor sedimentary metagenomes.</title>
        <authorList>
            <person name="Kawai M."/>
            <person name="Futagami T."/>
            <person name="Toyoda A."/>
            <person name="Takaki Y."/>
            <person name="Nishi S."/>
            <person name="Hori S."/>
            <person name="Arai W."/>
            <person name="Tsubouchi T."/>
            <person name="Morono Y."/>
            <person name="Uchiyama I."/>
            <person name="Ito T."/>
            <person name="Fujiyama A."/>
            <person name="Inagaki F."/>
            <person name="Takami H."/>
        </authorList>
    </citation>
    <scope>NUCLEOTIDE SEQUENCE</scope>
    <source>
        <strain evidence="2">Expedition CK06-06</strain>
    </source>
</reference>
<protein>
    <submittedName>
        <fullName evidence="2">Uncharacterized protein</fullName>
    </submittedName>
</protein>
<proteinExistence type="predicted"/>
<feature type="non-terminal residue" evidence="2">
    <location>
        <position position="58"/>
    </location>
</feature>
<sequence>MDKKHTGQSLTDLFKKESQQNTKELKRQNTKTSKRQDVHISSFDEKNKRHTIWLSPIQ</sequence>
<accession>X1GB08</accession>
<evidence type="ECO:0000313" key="2">
    <source>
        <dbReference type="EMBL" id="GAH55081.1"/>
    </source>
</evidence>
<dbReference type="AlphaFoldDB" id="X1GB08"/>
<dbReference type="EMBL" id="BARU01016997">
    <property type="protein sequence ID" value="GAH55081.1"/>
    <property type="molecule type" value="Genomic_DNA"/>
</dbReference>
<evidence type="ECO:0000256" key="1">
    <source>
        <dbReference type="SAM" id="MobiDB-lite"/>
    </source>
</evidence>
<feature type="region of interest" description="Disordered" evidence="1">
    <location>
        <begin position="1"/>
        <end position="58"/>
    </location>
</feature>
<feature type="compositionally biased region" description="Basic and acidic residues" evidence="1">
    <location>
        <begin position="34"/>
        <end position="47"/>
    </location>
</feature>